<keyword evidence="1" id="KW-0812">Transmembrane</keyword>
<feature type="transmembrane region" description="Helical" evidence="1">
    <location>
        <begin position="106"/>
        <end position="137"/>
    </location>
</feature>
<dbReference type="AlphaFoldDB" id="A0A133ZVQ7"/>
<dbReference type="GO" id="GO:0005886">
    <property type="term" value="C:plasma membrane"/>
    <property type="evidence" value="ECO:0007669"/>
    <property type="project" value="TreeGrafter"/>
</dbReference>
<dbReference type="Proteomes" id="UP000070394">
    <property type="component" value="Unassembled WGS sequence"/>
</dbReference>
<feature type="transmembrane region" description="Helical" evidence="1">
    <location>
        <begin position="149"/>
        <end position="169"/>
    </location>
</feature>
<feature type="transmembrane region" description="Helical" evidence="1">
    <location>
        <begin position="7"/>
        <end position="27"/>
    </location>
</feature>
<keyword evidence="1" id="KW-1133">Transmembrane helix</keyword>
<evidence type="ECO:0000313" key="3">
    <source>
        <dbReference type="Proteomes" id="UP000070394"/>
    </source>
</evidence>
<protein>
    <submittedName>
        <fullName evidence="2">Putative ATP synthase F0, A subunit</fullName>
    </submittedName>
</protein>
<feature type="transmembrane region" description="Helical" evidence="1">
    <location>
        <begin position="236"/>
        <end position="255"/>
    </location>
</feature>
<feature type="transmembrane region" description="Helical" evidence="1">
    <location>
        <begin position="339"/>
        <end position="367"/>
    </location>
</feature>
<organism evidence="2 3">
    <name type="scientific">Lachnoanaerobaculum saburreum</name>
    <dbReference type="NCBI Taxonomy" id="467210"/>
    <lineage>
        <taxon>Bacteria</taxon>
        <taxon>Bacillati</taxon>
        <taxon>Bacillota</taxon>
        <taxon>Clostridia</taxon>
        <taxon>Lachnospirales</taxon>
        <taxon>Lachnospiraceae</taxon>
        <taxon>Lachnoanaerobaculum</taxon>
    </lineage>
</organism>
<gene>
    <name evidence="2" type="ORF">HMPREF1866_00884</name>
</gene>
<keyword evidence="1" id="KW-0472">Membrane</keyword>
<feature type="transmembrane region" description="Helical" evidence="1">
    <location>
        <begin position="294"/>
        <end position="319"/>
    </location>
</feature>
<proteinExistence type="predicted"/>
<evidence type="ECO:0000256" key="1">
    <source>
        <dbReference type="SAM" id="Phobius"/>
    </source>
</evidence>
<comment type="caution">
    <text evidence="2">The sequence shown here is derived from an EMBL/GenBank/DDBJ whole genome shotgun (WGS) entry which is preliminary data.</text>
</comment>
<dbReference type="InterPro" id="IPR003474">
    <property type="entry name" value="Glcn_transporter"/>
</dbReference>
<name>A0A133ZVQ7_9FIRM</name>
<keyword evidence="3" id="KW-1185">Reference proteome</keyword>
<dbReference type="Pfam" id="PF02447">
    <property type="entry name" value="GntP_permease"/>
    <property type="match status" value="1"/>
</dbReference>
<dbReference type="PATRIC" id="fig|467210.3.peg.872"/>
<dbReference type="PANTHER" id="PTHR30354">
    <property type="entry name" value="GNT FAMILY GLUCONATE TRANSPORTER"/>
    <property type="match status" value="1"/>
</dbReference>
<sequence>MIKGELEMDTIGIIGIVLAFILLTFLIMKGLNIFLTVFITTLVVAVTTQMPIYEAYKTNFMGGFSGFFQNYFLLFLTGTLLAKAMDVTGAAKSIAMTIIKFMGKDLAFISVPIACGVLAYGGVTAHVCAFCVFSIALQVFKAADIPRRCIPGALCFGCSTFAMISPGAVQIHNAVPSNNLGTPYTAGFVNGWISCIFMLVVGLIWLKAYIKKVKDRGEHFAAIDGDDVSDNDDQKLPHPLVAILPLVVTIILVNLKNSDGAAIVPVEVAVFAGTVSAIVVMFKHVKKGILSKTFTDGIQMCLSAVTATSAVVGFGAVVSHSKQFSIITNAMINIPGPKLLSLLIGTTVIAGICGSASGGLGIAVPILGPVYTSLGIQASAVHRVMALSSSALDSLPHNGYIVTVTNGLCRETHKASYGLTFRLTVIVPFIGSLLGVLLFTLFPNLP</sequence>
<accession>A0A133ZVQ7</accession>
<feature type="transmembrane region" description="Helical" evidence="1">
    <location>
        <begin position="60"/>
        <end position="82"/>
    </location>
</feature>
<dbReference type="STRING" id="467210.HMPREF1866_00884"/>
<feature type="transmembrane region" description="Helical" evidence="1">
    <location>
        <begin position="189"/>
        <end position="206"/>
    </location>
</feature>
<feature type="transmembrane region" description="Helical" evidence="1">
    <location>
        <begin position="261"/>
        <end position="282"/>
    </location>
</feature>
<dbReference type="PANTHER" id="PTHR30354:SF7">
    <property type="entry name" value="BLL7963 PROTEIN"/>
    <property type="match status" value="1"/>
</dbReference>
<feature type="transmembrane region" description="Helical" evidence="1">
    <location>
        <begin position="419"/>
        <end position="442"/>
    </location>
</feature>
<evidence type="ECO:0000313" key="2">
    <source>
        <dbReference type="EMBL" id="KXB59523.1"/>
    </source>
</evidence>
<reference evidence="3" key="1">
    <citation type="submission" date="2016-01" db="EMBL/GenBank/DDBJ databases">
        <authorList>
            <person name="Mitreva M."/>
            <person name="Pepin K.H."/>
            <person name="Mihindukulasuriya K.A."/>
            <person name="Fulton R."/>
            <person name="Fronick C."/>
            <person name="O'Laughlin M."/>
            <person name="Miner T."/>
            <person name="Herter B."/>
            <person name="Rosa B.A."/>
            <person name="Cordes M."/>
            <person name="Tomlinson C."/>
            <person name="Wollam A."/>
            <person name="Palsikar V.B."/>
            <person name="Mardis E.R."/>
            <person name="Wilson R.K."/>
        </authorList>
    </citation>
    <scope>NUCLEOTIDE SEQUENCE [LARGE SCALE GENOMIC DNA]</scope>
    <source>
        <strain evidence="3">DNF00896</strain>
    </source>
</reference>
<dbReference type="EMBL" id="LSDA01000030">
    <property type="protein sequence ID" value="KXB59523.1"/>
    <property type="molecule type" value="Genomic_DNA"/>
</dbReference>
<dbReference type="GO" id="GO:0015128">
    <property type="term" value="F:gluconate transmembrane transporter activity"/>
    <property type="evidence" value="ECO:0007669"/>
    <property type="project" value="InterPro"/>
</dbReference>
<feature type="transmembrane region" description="Helical" evidence="1">
    <location>
        <begin position="33"/>
        <end position="53"/>
    </location>
</feature>